<protein>
    <submittedName>
        <fullName evidence="2">Uncharacterized protein</fullName>
    </submittedName>
</protein>
<gene>
    <name evidence="2" type="ORF">JQ619_33670</name>
</gene>
<name>A0ABS5GHH8_9BRAD</name>
<comment type="caution">
    <text evidence="2">The sequence shown here is derived from an EMBL/GenBank/DDBJ whole genome shotgun (WGS) entry which is preliminary data.</text>
</comment>
<evidence type="ECO:0000256" key="1">
    <source>
        <dbReference type="SAM" id="SignalP"/>
    </source>
</evidence>
<reference evidence="3" key="1">
    <citation type="journal article" date="2021" name="ISME J.">
        <title>Evolutionary origin and ecological implication of a unique nif island in free-living Bradyrhizobium lineages.</title>
        <authorList>
            <person name="Tao J."/>
        </authorList>
    </citation>
    <scope>NUCLEOTIDE SEQUENCE [LARGE SCALE GENOMIC DNA]</scope>
    <source>
        <strain evidence="3">SZCCT0094</strain>
    </source>
</reference>
<feature type="signal peptide" evidence="1">
    <location>
        <begin position="1"/>
        <end position="23"/>
    </location>
</feature>
<organism evidence="2 3">
    <name type="scientific">Bradyrhizobium denitrificans</name>
    <dbReference type="NCBI Taxonomy" id="2734912"/>
    <lineage>
        <taxon>Bacteria</taxon>
        <taxon>Pseudomonadati</taxon>
        <taxon>Pseudomonadota</taxon>
        <taxon>Alphaproteobacteria</taxon>
        <taxon>Hyphomicrobiales</taxon>
        <taxon>Nitrobacteraceae</taxon>
        <taxon>Bradyrhizobium</taxon>
    </lineage>
</organism>
<evidence type="ECO:0000313" key="3">
    <source>
        <dbReference type="Proteomes" id="UP001314635"/>
    </source>
</evidence>
<proteinExistence type="predicted"/>
<accession>A0ABS5GHH8</accession>
<keyword evidence="1" id="KW-0732">Signal</keyword>
<keyword evidence="3" id="KW-1185">Reference proteome</keyword>
<feature type="chain" id="PRO_5045245979" evidence="1">
    <location>
        <begin position="24"/>
        <end position="84"/>
    </location>
</feature>
<sequence length="84" mass="9074">MIKYRPALFIVMVASLVSTASFAQEDRGTAEERAACTPDAFRLCSSYIPDASAVEACLRLRKSNLSEGCKAVFDHGTTGSGRNR</sequence>
<dbReference type="EMBL" id="JAFCLK010000046">
    <property type="protein sequence ID" value="MBR1140714.1"/>
    <property type="molecule type" value="Genomic_DNA"/>
</dbReference>
<evidence type="ECO:0000313" key="2">
    <source>
        <dbReference type="EMBL" id="MBR1140714.1"/>
    </source>
</evidence>
<dbReference type="Proteomes" id="UP001314635">
    <property type="component" value="Unassembled WGS sequence"/>
</dbReference>
<dbReference type="RefSeq" id="WP_041751286.1">
    <property type="nucleotide sequence ID" value="NZ_JAFCLK010000046.1"/>
</dbReference>